<keyword evidence="2" id="KW-1185">Reference proteome</keyword>
<proteinExistence type="predicted"/>
<evidence type="ECO:0000313" key="2">
    <source>
        <dbReference type="Proteomes" id="UP001630127"/>
    </source>
</evidence>
<accession>A0ABD2ZUU3</accession>
<dbReference type="Proteomes" id="UP001630127">
    <property type="component" value="Unassembled WGS sequence"/>
</dbReference>
<protein>
    <submittedName>
        <fullName evidence="1">Uncharacterized protein</fullName>
    </submittedName>
</protein>
<organism evidence="1 2">
    <name type="scientific">Cinchona calisaya</name>
    <dbReference type="NCBI Taxonomy" id="153742"/>
    <lineage>
        <taxon>Eukaryota</taxon>
        <taxon>Viridiplantae</taxon>
        <taxon>Streptophyta</taxon>
        <taxon>Embryophyta</taxon>
        <taxon>Tracheophyta</taxon>
        <taxon>Spermatophyta</taxon>
        <taxon>Magnoliopsida</taxon>
        <taxon>eudicotyledons</taxon>
        <taxon>Gunneridae</taxon>
        <taxon>Pentapetalae</taxon>
        <taxon>asterids</taxon>
        <taxon>lamiids</taxon>
        <taxon>Gentianales</taxon>
        <taxon>Rubiaceae</taxon>
        <taxon>Cinchonoideae</taxon>
        <taxon>Cinchoneae</taxon>
        <taxon>Cinchona</taxon>
    </lineage>
</organism>
<dbReference type="EMBL" id="JBJUIK010000007">
    <property type="protein sequence ID" value="KAL3521942.1"/>
    <property type="molecule type" value="Genomic_DNA"/>
</dbReference>
<comment type="caution">
    <text evidence="1">The sequence shown here is derived from an EMBL/GenBank/DDBJ whole genome shotgun (WGS) entry which is preliminary data.</text>
</comment>
<gene>
    <name evidence="1" type="ORF">ACH5RR_014776</name>
</gene>
<evidence type="ECO:0000313" key="1">
    <source>
        <dbReference type="EMBL" id="KAL3521942.1"/>
    </source>
</evidence>
<dbReference type="AlphaFoldDB" id="A0ABD2ZUU3"/>
<reference evidence="1 2" key="1">
    <citation type="submission" date="2024-11" db="EMBL/GenBank/DDBJ databases">
        <title>A near-complete genome assembly of Cinchona calisaya.</title>
        <authorList>
            <person name="Lian D.C."/>
            <person name="Zhao X.W."/>
            <person name="Wei L."/>
        </authorList>
    </citation>
    <scope>NUCLEOTIDE SEQUENCE [LARGE SCALE GENOMIC DNA]</scope>
    <source>
        <tissue evidence="1">Nenye</tissue>
    </source>
</reference>
<sequence>MEHFLQSKELPLEKVHEDLKSKTFIAQVKAGKTRESDAFQRYTISYYFQDIQEQPTTGTIAHQSSQNTAIEPFENLITNAAIEPSDNLIIATQIGGEYK</sequence>
<name>A0ABD2ZUU3_9GENT</name>